<protein>
    <recommendedName>
        <fullName evidence="3">DUF3046 domain-containing protein</fullName>
    </recommendedName>
</protein>
<dbReference type="EMBL" id="JACCBU010000001">
    <property type="protein sequence ID" value="NYE69343.1"/>
    <property type="molecule type" value="Genomic_DNA"/>
</dbReference>
<evidence type="ECO:0000313" key="1">
    <source>
        <dbReference type="EMBL" id="NYE69343.1"/>
    </source>
</evidence>
<name>A0A7Y9LA24_9ACTN</name>
<proteinExistence type="predicted"/>
<comment type="caution">
    <text evidence="1">The sequence shown here is derived from an EMBL/GenBank/DDBJ whole genome shotgun (WGS) entry which is preliminary data.</text>
</comment>
<dbReference type="InterPro" id="IPR021408">
    <property type="entry name" value="DUF3046"/>
</dbReference>
<reference evidence="1 2" key="1">
    <citation type="submission" date="2020-07" db="EMBL/GenBank/DDBJ databases">
        <title>Sequencing the genomes of 1000 actinobacteria strains.</title>
        <authorList>
            <person name="Klenk H.-P."/>
        </authorList>
    </citation>
    <scope>NUCLEOTIDE SEQUENCE [LARGE SCALE GENOMIC DNA]</scope>
    <source>
        <strain evidence="1 2">DSM 22083</strain>
    </source>
</reference>
<gene>
    <name evidence="1" type="ORF">BKA15_000672</name>
</gene>
<organism evidence="1 2">
    <name type="scientific">Microlunatus parietis</name>
    <dbReference type="NCBI Taxonomy" id="682979"/>
    <lineage>
        <taxon>Bacteria</taxon>
        <taxon>Bacillati</taxon>
        <taxon>Actinomycetota</taxon>
        <taxon>Actinomycetes</taxon>
        <taxon>Propionibacteriales</taxon>
        <taxon>Propionibacteriaceae</taxon>
        <taxon>Microlunatus</taxon>
    </lineage>
</organism>
<dbReference type="Pfam" id="PF11248">
    <property type="entry name" value="DUF3046"/>
    <property type="match status" value="1"/>
</dbReference>
<keyword evidence="2" id="KW-1185">Reference proteome</keyword>
<dbReference type="Proteomes" id="UP000569914">
    <property type="component" value="Unassembled WGS sequence"/>
</dbReference>
<dbReference type="RefSeq" id="WP_179748078.1">
    <property type="nucleotide sequence ID" value="NZ_JACCBU010000001.1"/>
</dbReference>
<dbReference type="AlphaFoldDB" id="A0A7Y9LA24"/>
<evidence type="ECO:0008006" key="3">
    <source>
        <dbReference type="Google" id="ProtNLM"/>
    </source>
</evidence>
<accession>A0A7Y9LA24</accession>
<sequence>MKETELWNRLNRHLGDSYARVWAAEYNVAELDGRTVVQALAEGVPAKTIWRAVWAALELPARER</sequence>
<evidence type="ECO:0000313" key="2">
    <source>
        <dbReference type="Proteomes" id="UP000569914"/>
    </source>
</evidence>